<name>A0ACB7ZA98_9ERIC</name>
<accession>A0ACB7ZA98</accession>
<reference evidence="1 2" key="1">
    <citation type="journal article" date="2021" name="Hortic Res">
        <title>High-quality reference genome and annotation aids understanding of berry development for evergreen blueberry (Vaccinium darrowii).</title>
        <authorList>
            <person name="Yu J."/>
            <person name="Hulse-Kemp A.M."/>
            <person name="Babiker E."/>
            <person name="Staton M."/>
        </authorList>
    </citation>
    <scope>NUCLEOTIDE SEQUENCE [LARGE SCALE GENOMIC DNA]</scope>
    <source>
        <strain evidence="2">cv. NJ 8807/NJ 8810</strain>
        <tissue evidence="1">Young leaf</tissue>
    </source>
</reference>
<sequence length="297" mass="32857">MAGRNYLPPDALKLREAHSTRAPHPTLIDDPRLLHVHRLPPPSLLEDRIASNHREIQSLLIDNQRLAATHVALKQELAVAQQDLRHLSIAAADVKVERDAQVREVQERALRVEAEARSVEVAKADLGQVRADVKALTDIKKELTEKLKGIDEEVVRARSELKQLPAVKEDIETMRKEIQRGRAAIEYEKKTHASNLEQSQVMEKHMIAMAREIEKLKAELDNAEKRARASAAAAAAATPSSGYAAGYGNPELVYGGSLYVNPYAMHQVQGNAEAAGQHGSATVPHGFYAAQQPHEYR</sequence>
<dbReference type="EMBL" id="CM037162">
    <property type="protein sequence ID" value="KAH7862708.1"/>
    <property type="molecule type" value="Genomic_DNA"/>
</dbReference>
<protein>
    <submittedName>
        <fullName evidence="1">Uncharacterized protein</fullName>
    </submittedName>
</protein>
<organism evidence="1 2">
    <name type="scientific">Vaccinium darrowii</name>
    <dbReference type="NCBI Taxonomy" id="229202"/>
    <lineage>
        <taxon>Eukaryota</taxon>
        <taxon>Viridiplantae</taxon>
        <taxon>Streptophyta</taxon>
        <taxon>Embryophyta</taxon>
        <taxon>Tracheophyta</taxon>
        <taxon>Spermatophyta</taxon>
        <taxon>Magnoliopsida</taxon>
        <taxon>eudicotyledons</taxon>
        <taxon>Gunneridae</taxon>
        <taxon>Pentapetalae</taxon>
        <taxon>asterids</taxon>
        <taxon>Ericales</taxon>
        <taxon>Ericaceae</taxon>
        <taxon>Vaccinioideae</taxon>
        <taxon>Vaccinieae</taxon>
        <taxon>Vaccinium</taxon>
    </lineage>
</organism>
<dbReference type="Proteomes" id="UP000828048">
    <property type="component" value="Chromosome 12"/>
</dbReference>
<gene>
    <name evidence="1" type="ORF">Vadar_008422</name>
</gene>
<evidence type="ECO:0000313" key="2">
    <source>
        <dbReference type="Proteomes" id="UP000828048"/>
    </source>
</evidence>
<proteinExistence type="predicted"/>
<evidence type="ECO:0000313" key="1">
    <source>
        <dbReference type="EMBL" id="KAH7862708.1"/>
    </source>
</evidence>
<comment type="caution">
    <text evidence="1">The sequence shown here is derived from an EMBL/GenBank/DDBJ whole genome shotgun (WGS) entry which is preliminary data.</text>
</comment>
<keyword evidence="2" id="KW-1185">Reference proteome</keyword>